<evidence type="ECO:0000313" key="3">
    <source>
        <dbReference type="EMBL" id="KAE9619377.1"/>
    </source>
</evidence>
<dbReference type="OrthoDB" id="7537227at2759"/>
<dbReference type="InterPro" id="IPR011989">
    <property type="entry name" value="ARM-like"/>
</dbReference>
<dbReference type="InterPro" id="IPR016024">
    <property type="entry name" value="ARM-type_fold"/>
</dbReference>
<sequence>MHVVLGLYIVAIPFQTGNAFDKQMDDNSFRLSDDEHNGCRNGATEKFEQQSPYIHSRSESFSSTISSTDCLLPVSKDVSQISNQHPSARAFSISGSDELATASHVNTLIEDLRGQSNEVQTTAAEELRLLTKHNMENCIIVGQCGAVMHLLSLLYSEVKITQEHAVTTRP</sequence>
<keyword evidence="4" id="KW-1185">Reference proteome</keyword>
<keyword evidence="2" id="KW-0732">Signal</keyword>
<dbReference type="PANTHER" id="PTHR23315">
    <property type="entry name" value="U BOX DOMAIN-CONTAINING"/>
    <property type="match status" value="1"/>
</dbReference>
<feature type="chain" id="PRO_5025676279" description="Armadillo-like helical protein" evidence="2">
    <location>
        <begin position="20"/>
        <end position="170"/>
    </location>
</feature>
<reference evidence="4" key="1">
    <citation type="journal article" date="2020" name="Nat. Commun.">
        <title>Genome sequence of the cluster root forming white lupin.</title>
        <authorList>
            <person name="Hufnagel B."/>
            <person name="Marques A."/>
            <person name="Soriano A."/>
            <person name="Marques L."/>
            <person name="Divol F."/>
            <person name="Doumas P."/>
            <person name="Sallet E."/>
            <person name="Mancinotti D."/>
            <person name="Carrere S."/>
            <person name="Marande W."/>
            <person name="Arribat S."/>
            <person name="Keller J."/>
            <person name="Huneau C."/>
            <person name="Blein T."/>
            <person name="Aime D."/>
            <person name="Laguerre M."/>
            <person name="Taylor J."/>
            <person name="Schubert V."/>
            <person name="Nelson M."/>
            <person name="Geu-Flores F."/>
            <person name="Crespi M."/>
            <person name="Gallardo-Guerrero K."/>
            <person name="Delaux P.-M."/>
            <person name="Salse J."/>
            <person name="Berges H."/>
            <person name="Guyot R."/>
            <person name="Gouzy J."/>
            <person name="Peret B."/>
        </authorList>
    </citation>
    <scope>NUCLEOTIDE SEQUENCE [LARGE SCALE GENOMIC DNA]</scope>
    <source>
        <strain evidence="4">cv. Amiga</strain>
    </source>
</reference>
<dbReference type="AlphaFoldDB" id="A0A6A4R066"/>
<evidence type="ECO:0000256" key="2">
    <source>
        <dbReference type="SAM" id="SignalP"/>
    </source>
</evidence>
<accession>A0A6A4R066</accession>
<evidence type="ECO:0000313" key="4">
    <source>
        <dbReference type="Proteomes" id="UP000447434"/>
    </source>
</evidence>
<organism evidence="3 4">
    <name type="scientific">Lupinus albus</name>
    <name type="common">White lupine</name>
    <name type="synonym">Lupinus termis</name>
    <dbReference type="NCBI Taxonomy" id="3870"/>
    <lineage>
        <taxon>Eukaryota</taxon>
        <taxon>Viridiplantae</taxon>
        <taxon>Streptophyta</taxon>
        <taxon>Embryophyta</taxon>
        <taxon>Tracheophyta</taxon>
        <taxon>Spermatophyta</taxon>
        <taxon>Magnoliopsida</taxon>
        <taxon>eudicotyledons</taxon>
        <taxon>Gunneridae</taxon>
        <taxon>Pentapetalae</taxon>
        <taxon>rosids</taxon>
        <taxon>fabids</taxon>
        <taxon>Fabales</taxon>
        <taxon>Fabaceae</taxon>
        <taxon>Papilionoideae</taxon>
        <taxon>50 kb inversion clade</taxon>
        <taxon>genistoids sensu lato</taxon>
        <taxon>core genistoids</taxon>
        <taxon>Genisteae</taxon>
        <taxon>Lupinus</taxon>
    </lineage>
</organism>
<evidence type="ECO:0000256" key="1">
    <source>
        <dbReference type="ARBA" id="ARBA00022786"/>
    </source>
</evidence>
<dbReference type="SUPFAM" id="SSF48371">
    <property type="entry name" value="ARM repeat"/>
    <property type="match status" value="1"/>
</dbReference>
<comment type="caution">
    <text evidence="3">The sequence shown here is derived from an EMBL/GenBank/DDBJ whole genome shotgun (WGS) entry which is preliminary data.</text>
</comment>
<keyword evidence="1" id="KW-0833">Ubl conjugation pathway</keyword>
<dbReference type="Gene3D" id="1.25.10.10">
    <property type="entry name" value="Leucine-rich Repeat Variant"/>
    <property type="match status" value="1"/>
</dbReference>
<proteinExistence type="predicted"/>
<dbReference type="PANTHER" id="PTHR23315:SF278">
    <property type="entry name" value="U-BOX DOMAIN-CONTAINING PROTEIN 3"/>
    <property type="match status" value="1"/>
</dbReference>
<dbReference type="Proteomes" id="UP000447434">
    <property type="component" value="Chromosome 2"/>
</dbReference>
<name>A0A6A4R066_LUPAL</name>
<dbReference type="EMBL" id="WOCE01000002">
    <property type="protein sequence ID" value="KAE9619377.1"/>
    <property type="molecule type" value="Genomic_DNA"/>
</dbReference>
<feature type="signal peptide" evidence="2">
    <location>
        <begin position="1"/>
        <end position="19"/>
    </location>
</feature>
<protein>
    <recommendedName>
        <fullName evidence="5">Armadillo-like helical protein</fullName>
    </recommendedName>
</protein>
<gene>
    <name evidence="3" type="ORF">Lalb_Chr02g0152481</name>
</gene>
<evidence type="ECO:0008006" key="5">
    <source>
        <dbReference type="Google" id="ProtNLM"/>
    </source>
</evidence>